<dbReference type="InterPro" id="IPR016181">
    <property type="entry name" value="Acyl_CoA_acyltransferase"/>
</dbReference>
<dbReference type="Proteomes" id="UP001235840">
    <property type="component" value="Unassembled WGS sequence"/>
</dbReference>
<dbReference type="Pfam" id="PF00583">
    <property type="entry name" value="Acetyltransf_1"/>
    <property type="match status" value="1"/>
</dbReference>
<dbReference type="CDD" id="cd04301">
    <property type="entry name" value="NAT_SF"/>
    <property type="match status" value="1"/>
</dbReference>
<keyword evidence="3" id="KW-1185">Reference proteome</keyword>
<evidence type="ECO:0000313" key="3">
    <source>
        <dbReference type="Proteomes" id="UP001235840"/>
    </source>
</evidence>
<feature type="domain" description="N-acetyltransferase" evidence="1">
    <location>
        <begin position="1"/>
        <end position="165"/>
    </location>
</feature>
<reference evidence="2 3" key="1">
    <citation type="submission" date="2023-07" db="EMBL/GenBank/DDBJ databases">
        <title>Genomic Encyclopedia of Type Strains, Phase IV (KMG-IV): sequencing the most valuable type-strain genomes for metagenomic binning, comparative biology and taxonomic classification.</title>
        <authorList>
            <person name="Goeker M."/>
        </authorList>
    </citation>
    <scope>NUCLEOTIDE SEQUENCE [LARGE SCALE GENOMIC DNA]</scope>
    <source>
        <strain evidence="2 3">DSM 12751</strain>
    </source>
</reference>
<dbReference type="EMBL" id="JAUSTY010000019">
    <property type="protein sequence ID" value="MDQ0167741.1"/>
    <property type="molecule type" value="Genomic_DNA"/>
</dbReference>
<organism evidence="2 3">
    <name type="scientific">Caldalkalibacillus horti</name>
    <dbReference type="NCBI Taxonomy" id="77523"/>
    <lineage>
        <taxon>Bacteria</taxon>
        <taxon>Bacillati</taxon>
        <taxon>Bacillota</taxon>
        <taxon>Bacilli</taxon>
        <taxon>Bacillales</taxon>
        <taxon>Bacillaceae</taxon>
        <taxon>Caldalkalibacillus</taxon>
    </lineage>
</organism>
<evidence type="ECO:0000259" key="1">
    <source>
        <dbReference type="PROSITE" id="PS51186"/>
    </source>
</evidence>
<dbReference type="SUPFAM" id="SSF55729">
    <property type="entry name" value="Acyl-CoA N-acyltransferases (Nat)"/>
    <property type="match status" value="1"/>
</dbReference>
<dbReference type="PROSITE" id="PS51186">
    <property type="entry name" value="GNAT"/>
    <property type="match status" value="1"/>
</dbReference>
<sequence length="294" mass="33054">MKRLTECTLAESVQAWNEGFEGYYFNATTSAEAFIQRMMQEDLSPDYSIVAFKEGKPVGIVLHGIRDVKEHKLAWNGGTGVATEVRKMGVGRLLMEESLKVLQEAGVTLATLEAISENHKAIGLYEKMGYQVIDQLEHLGLNGSQSNKSFAELENKDFSVQHTLPQLVGNLSFYKDTNPWQTQWPNTKNGEAIIVRDTEGKQELGYAFYRRVFNKQGEHTKTILNQCEPHPGLAEAEAEKVIKSMLSDVFGAFSENIDRVIPNLPLEQSKLTYKVLTELGFTTKAKQVFMVKKL</sequence>
<dbReference type="RefSeq" id="WP_343834498.1">
    <property type="nucleotide sequence ID" value="NZ_BAAADK010000006.1"/>
</dbReference>
<evidence type="ECO:0000313" key="2">
    <source>
        <dbReference type="EMBL" id="MDQ0167741.1"/>
    </source>
</evidence>
<comment type="caution">
    <text evidence="2">The sequence shown here is derived from an EMBL/GenBank/DDBJ whole genome shotgun (WGS) entry which is preliminary data.</text>
</comment>
<protein>
    <submittedName>
        <fullName evidence="2">Ribosomal protein S18 acetylase RimI-like enzyme</fullName>
    </submittedName>
</protein>
<dbReference type="Gene3D" id="3.40.630.30">
    <property type="match status" value="1"/>
</dbReference>
<dbReference type="InterPro" id="IPR000182">
    <property type="entry name" value="GNAT_dom"/>
</dbReference>
<accession>A0ABT9W3B8</accession>
<gene>
    <name evidence="2" type="ORF">J2S11_003668</name>
</gene>
<proteinExistence type="predicted"/>
<name>A0ABT9W3B8_9BACI</name>